<evidence type="ECO:0000256" key="15">
    <source>
        <dbReference type="ARBA" id="ARBA00034099"/>
    </source>
</evidence>
<dbReference type="PANTHER" id="PTHR18945">
    <property type="entry name" value="NEUROTRANSMITTER GATED ION CHANNEL"/>
    <property type="match status" value="1"/>
</dbReference>
<feature type="domain" description="Neurotransmitter-gated ion-channel ligand-binding" evidence="18">
    <location>
        <begin position="7"/>
        <end position="190"/>
    </location>
</feature>
<dbReference type="GO" id="GO:0045211">
    <property type="term" value="C:postsynaptic membrane"/>
    <property type="evidence" value="ECO:0007669"/>
    <property type="project" value="InterPro"/>
</dbReference>
<evidence type="ECO:0000256" key="13">
    <source>
        <dbReference type="ARBA" id="ARBA00023286"/>
    </source>
</evidence>
<keyword evidence="12" id="KW-0325">Glycoprotein</keyword>
<dbReference type="OMA" id="FAAHELW"/>
<dbReference type="GO" id="GO:0004888">
    <property type="term" value="F:transmembrane signaling receptor activity"/>
    <property type="evidence" value="ECO:0007669"/>
    <property type="project" value="InterPro"/>
</dbReference>
<accession>E0VE74</accession>
<feature type="transmembrane region" description="Helical" evidence="17">
    <location>
        <begin position="262"/>
        <end position="279"/>
    </location>
</feature>
<dbReference type="PRINTS" id="PR00254">
    <property type="entry name" value="NICOTINICR"/>
</dbReference>
<dbReference type="CDD" id="cd19051">
    <property type="entry name" value="LGIC_TM_cation"/>
    <property type="match status" value="1"/>
</dbReference>
<keyword evidence="14" id="KW-0407">Ion channel</keyword>
<evidence type="ECO:0000256" key="1">
    <source>
        <dbReference type="ARBA" id="ARBA00003328"/>
    </source>
</evidence>
<dbReference type="CTD" id="8233983"/>
<evidence type="ECO:0000256" key="3">
    <source>
        <dbReference type="ARBA" id="ARBA00022448"/>
    </source>
</evidence>
<dbReference type="SUPFAM" id="SSF90112">
    <property type="entry name" value="Neurotransmitter-gated ion-channel transmembrane pore"/>
    <property type="match status" value="1"/>
</dbReference>
<dbReference type="InterPro" id="IPR002394">
    <property type="entry name" value="Nicotinic_acetylcholine_rcpt"/>
</dbReference>
<dbReference type="STRING" id="121224.E0VE74"/>
<keyword evidence="4" id="KW-1003">Cell membrane</keyword>
<dbReference type="InterPro" id="IPR036734">
    <property type="entry name" value="Neur_chan_lig-bd_sf"/>
</dbReference>
<sequence length="374" mass="42973">MQHGNKTSVIIEPVIRHIEMDEKRSIMTIHCWASMYWEDEKLKWNPSSYGDMKEIHLADHEVWQPDVFPYNSATGSTIDHYGNTNLIAYFNGTVIWVPPSIFQVFCQMDFTNWPFDSQTCSLKIGSWTYNGEQVDLFNSNHMQTVYKLPNLVPNSEWEFVKMTVKRNSVYYPCCPIPYTDVTFELTIQRHSATYKALIITPVSAVILMVLASFWLPPTSGDKVTLGGAAVITTCLFLLYFLEKMPAMAGNTPHIITFYSQTLYLVSISVAIEVFIINLAKNPKLSPLPWILKKNLIEGVGKCLLIKTSDNRNHFSRGEEMTDNQPVLSEQGRHSNESNSNIYQKDWILFATAIDRIFFIIYICSFFIMAFIYLI</sequence>
<dbReference type="HOGENOM" id="CLU_018074_0_4_1"/>
<dbReference type="Pfam" id="PF02931">
    <property type="entry name" value="Neur_chan_LBD"/>
    <property type="match status" value="1"/>
</dbReference>
<evidence type="ECO:0000256" key="4">
    <source>
        <dbReference type="ARBA" id="ARBA00022475"/>
    </source>
</evidence>
<dbReference type="EnsemblMetazoa" id="PHUM128930-RA">
    <property type="protein sequence ID" value="PHUM128930-PA"/>
    <property type="gene ID" value="PHUM128930"/>
</dbReference>
<dbReference type="eggNOG" id="KOG3645">
    <property type="taxonomic scope" value="Eukaryota"/>
</dbReference>
<proteinExistence type="inferred from homology"/>
<dbReference type="GeneID" id="8233983"/>
<dbReference type="FunFam" id="2.70.170.10:FF:000028">
    <property type="entry name" value="AcetylCholine Receptor"/>
    <property type="match status" value="1"/>
</dbReference>
<reference evidence="20" key="2">
    <citation type="submission" date="2007-04" db="EMBL/GenBank/DDBJ databases">
        <title>The genome of the human body louse.</title>
        <authorList>
            <consortium name="The Human Body Louse Genome Consortium"/>
            <person name="Kirkness E."/>
            <person name="Walenz B."/>
            <person name="Hass B."/>
            <person name="Bruggner R."/>
            <person name="Strausberg R."/>
        </authorList>
    </citation>
    <scope>NUCLEOTIDE SEQUENCE</scope>
    <source>
        <strain evidence="20">USDA</strain>
    </source>
</reference>
<keyword evidence="9 17" id="KW-0472">Membrane</keyword>
<reference evidence="21" key="3">
    <citation type="submission" date="2021-02" db="UniProtKB">
        <authorList>
            <consortium name="EnsemblMetazoa"/>
        </authorList>
    </citation>
    <scope>IDENTIFICATION</scope>
    <source>
        <strain evidence="21">USDA</strain>
    </source>
</reference>
<dbReference type="VEuPathDB" id="VectorBase:PHUM128930"/>
<evidence type="ECO:0000256" key="16">
    <source>
        <dbReference type="SAM" id="MobiDB-lite"/>
    </source>
</evidence>
<evidence type="ECO:0000256" key="9">
    <source>
        <dbReference type="ARBA" id="ARBA00023136"/>
    </source>
</evidence>
<evidence type="ECO:0000256" key="14">
    <source>
        <dbReference type="ARBA" id="ARBA00023303"/>
    </source>
</evidence>
<dbReference type="EMBL" id="DS235088">
    <property type="protein sequence ID" value="EEB11680.1"/>
    <property type="molecule type" value="Genomic_DNA"/>
</dbReference>
<dbReference type="CDD" id="cd18997">
    <property type="entry name" value="LGIC_ECD_nAChR"/>
    <property type="match status" value="1"/>
</dbReference>
<organism>
    <name type="scientific">Pediculus humanus subsp. corporis</name>
    <name type="common">Body louse</name>
    <dbReference type="NCBI Taxonomy" id="121224"/>
    <lineage>
        <taxon>Eukaryota</taxon>
        <taxon>Metazoa</taxon>
        <taxon>Ecdysozoa</taxon>
        <taxon>Arthropoda</taxon>
        <taxon>Hexapoda</taxon>
        <taxon>Insecta</taxon>
        <taxon>Pterygota</taxon>
        <taxon>Neoptera</taxon>
        <taxon>Paraneoptera</taxon>
        <taxon>Psocodea</taxon>
        <taxon>Troctomorpha</taxon>
        <taxon>Phthiraptera</taxon>
        <taxon>Anoplura</taxon>
        <taxon>Pediculidae</taxon>
        <taxon>Pediculus</taxon>
    </lineage>
</organism>
<keyword evidence="5 17" id="KW-0812">Transmembrane</keyword>
<keyword evidence="3" id="KW-0813">Transport</keyword>
<evidence type="ECO:0000256" key="2">
    <source>
        <dbReference type="ARBA" id="ARBA00009237"/>
    </source>
</evidence>
<dbReference type="Proteomes" id="UP000009046">
    <property type="component" value="Unassembled WGS sequence"/>
</dbReference>
<dbReference type="KEGG" id="phu:Phum_PHUM128930"/>
<dbReference type="FunFam" id="1.20.58.390:FF:000092">
    <property type="entry name" value="Nicotinic acetylcholine receptor subunit alpha10"/>
    <property type="match status" value="1"/>
</dbReference>
<feature type="transmembrane region" description="Helical" evidence="17">
    <location>
        <begin position="346"/>
        <end position="373"/>
    </location>
</feature>
<evidence type="ECO:0000313" key="20">
    <source>
        <dbReference type="EMBL" id="EEB11680.1"/>
    </source>
</evidence>
<evidence type="ECO:0000256" key="5">
    <source>
        <dbReference type="ARBA" id="ARBA00022692"/>
    </source>
</evidence>
<feature type="domain" description="Neurotransmitter-gated ion-channel transmembrane" evidence="19">
    <location>
        <begin position="199"/>
        <end position="333"/>
    </location>
</feature>
<dbReference type="SUPFAM" id="SSF63712">
    <property type="entry name" value="Nicotinic receptor ligand binding domain-like"/>
    <property type="match status" value="1"/>
</dbReference>
<keyword evidence="6 17" id="KW-1133">Transmembrane helix</keyword>
<gene>
    <name evidence="21" type="primary">8233983</name>
    <name evidence="20" type="ORF">Phum_PHUM128930</name>
</gene>
<keyword evidence="22" id="KW-1185">Reference proteome</keyword>
<name>E0VE74_PEDHC</name>
<dbReference type="PRINTS" id="PR00252">
    <property type="entry name" value="NRIONCHANNEL"/>
</dbReference>
<feature type="transmembrane region" description="Helical" evidence="17">
    <location>
        <begin position="196"/>
        <end position="217"/>
    </location>
</feature>
<evidence type="ECO:0000313" key="22">
    <source>
        <dbReference type="Proteomes" id="UP000009046"/>
    </source>
</evidence>
<dbReference type="InterPro" id="IPR038050">
    <property type="entry name" value="Neuro_actylchol_rec"/>
</dbReference>
<keyword evidence="7" id="KW-0770">Synapse</keyword>
<reference evidence="20" key="1">
    <citation type="submission" date="2007-04" db="EMBL/GenBank/DDBJ databases">
        <title>Annotation of Pediculus humanus corporis strain USDA.</title>
        <authorList>
            <person name="Kirkness E."/>
            <person name="Hannick L."/>
            <person name="Hass B."/>
            <person name="Bruggner R."/>
            <person name="Lawson D."/>
            <person name="Bidwell S."/>
            <person name="Joardar V."/>
            <person name="Caler E."/>
            <person name="Walenz B."/>
            <person name="Inman J."/>
            <person name="Schobel S."/>
            <person name="Galinsky K."/>
            <person name="Amedeo P."/>
            <person name="Strausberg R."/>
        </authorList>
    </citation>
    <scope>NUCLEOTIDE SEQUENCE</scope>
    <source>
        <strain evidence="20">USDA</strain>
    </source>
</reference>
<dbReference type="InterPro" id="IPR036719">
    <property type="entry name" value="Neuro-gated_channel_TM_sf"/>
</dbReference>
<keyword evidence="13" id="KW-1071">Ligand-gated ion channel</keyword>
<dbReference type="EMBL" id="AAZO01001502">
    <property type="status" value="NOT_ANNOTATED_CDS"/>
    <property type="molecule type" value="Genomic_DNA"/>
</dbReference>
<evidence type="ECO:0000256" key="17">
    <source>
        <dbReference type="SAM" id="Phobius"/>
    </source>
</evidence>
<evidence type="ECO:0000256" key="7">
    <source>
        <dbReference type="ARBA" id="ARBA00023018"/>
    </source>
</evidence>
<dbReference type="OrthoDB" id="410315at2759"/>
<keyword evidence="8" id="KW-0406">Ion transport</keyword>
<comment type="similarity">
    <text evidence="2">Belongs to the ligand-gated ion channel (TC 1.A.9) family. Acetylcholine receptor (TC 1.A.9.1) subfamily.</text>
</comment>
<protein>
    <submittedName>
        <fullName evidence="20">Acetylcholine receptor protein subunit alpha-type acr-16, putative</fullName>
    </submittedName>
</protein>
<evidence type="ECO:0000256" key="12">
    <source>
        <dbReference type="ARBA" id="ARBA00023180"/>
    </source>
</evidence>
<evidence type="ECO:0000256" key="6">
    <source>
        <dbReference type="ARBA" id="ARBA00022989"/>
    </source>
</evidence>
<feature type="region of interest" description="Disordered" evidence="16">
    <location>
        <begin position="314"/>
        <end position="337"/>
    </location>
</feature>
<evidence type="ECO:0000313" key="21">
    <source>
        <dbReference type="EnsemblMetazoa" id="PHUM128930-PA"/>
    </source>
</evidence>
<dbReference type="RefSeq" id="XP_002424418.1">
    <property type="nucleotide sequence ID" value="XM_002424373.1"/>
</dbReference>
<dbReference type="AlphaFoldDB" id="E0VE74"/>
<dbReference type="Pfam" id="PF02932">
    <property type="entry name" value="Neur_chan_memb"/>
    <property type="match status" value="1"/>
</dbReference>
<evidence type="ECO:0000259" key="18">
    <source>
        <dbReference type="Pfam" id="PF02931"/>
    </source>
</evidence>
<keyword evidence="11 20" id="KW-0675">Receptor</keyword>
<comment type="function">
    <text evidence="1">After binding acetylcholine, the AChR responds by an extensive change in conformation that affects all subunits and leads to opening of an ion-conducting channel across the plasma membrane.</text>
</comment>
<dbReference type="FunCoup" id="E0VE74">
    <property type="interactions" value="2"/>
</dbReference>
<dbReference type="Gene3D" id="1.20.58.390">
    <property type="entry name" value="Neurotransmitter-gated ion-channel transmembrane domain"/>
    <property type="match status" value="1"/>
</dbReference>
<dbReference type="InterPro" id="IPR006201">
    <property type="entry name" value="Neur_channel"/>
</dbReference>
<comment type="subcellular location">
    <subcellularLocation>
        <location evidence="15">Synaptic cell membrane</location>
        <topology evidence="15">Multi-pass membrane protein</topology>
    </subcellularLocation>
</comment>
<dbReference type="InParanoid" id="E0VE74"/>
<evidence type="ECO:0000259" key="19">
    <source>
        <dbReference type="Pfam" id="PF02932"/>
    </source>
</evidence>
<evidence type="ECO:0000256" key="11">
    <source>
        <dbReference type="ARBA" id="ARBA00023170"/>
    </source>
</evidence>
<dbReference type="InterPro" id="IPR006202">
    <property type="entry name" value="Neur_chan_lig-bd"/>
</dbReference>
<feature type="transmembrane region" description="Helical" evidence="17">
    <location>
        <begin position="223"/>
        <end position="241"/>
    </location>
</feature>
<dbReference type="Gene3D" id="2.70.170.10">
    <property type="entry name" value="Neurotransmitter-gated ion-channel ligand-binding domain"/>
    <property type="match status" value="1"/>
</dbReference>
<dbReference type="GO" id="GO:0022848">
    <property type="term" value="F:acetylcholine-gated monoatomic cation-selective channel activity"/>
    <property type="evidence" value="ECO:0007669"/>
    <property type="project" value="InterPro"/>
</dbReference>
<dbReference type="InterPro" id="IPR006029">
    <property type="entry name" value="Neurotrans-gated_channel_TM"/>
</dbReference>
<keyword evidence="10" id="KW-1015">Disulfide bond</keyword>
<evidence type="ECO:0000256" key="10">
    <source>
        <dbReference type="ARBA" id="ARBA00023157"/>
    </source>
</evidence>
<evidence type="ECO:0000256" key="8">
    <source>
        <dbReference type="ARBA" id="ARBA00023065"/>
    </source>
</evidence>